<organism evidence="3 4">
    <name type="scientific">Mytilus edulis</name>
    <name type="common">Blue mussel</name>
    <dbReference type="NCBI Taxonomy" id="6550"/>
    <lineage>
        <taxon>Eukaryota</taxon>
        <taxon>Metazoa</taxon>
        <taxon>Spiralia</taxon>
        <taxon>Lophotrochozoa</taxon>
        <taxon>Mollusca</taxon>
        <taxon>Bivalvia</taxon>
        <taxon>Autobranchia</taxon>
        <taxon>Pteriomorphia</taxon>
        <taxon>Mytilida</taxon>
        <taxon>Mytiloidea</taxon>
        <taxon>Mytilidae</taxon>
        <taxon>Mytilinae</taxon>
        <taxon>Mytilus</taxon>
    </lineage>
</organism>
<keyword evidence="1" id="KW-0175">Coiled coil</keyword>
<gene>
    <name evidence="3" type="ORF">MEDL_3202</name>
</gene>
<dbReference type="Proteomes" id="UP000683360">
    <property type="component" value="Unassembled WGS sequence"/>
</dbReference>
<evidence type="ECO:0000256" key="1">
    <source>
        <dbReference type="SAM" id="Coils"/>
    </source>
</evidence>
<protein>
    <submittedName>
        <fullName evidence="3">Uncharacterized protein</fullName>
    </submittedName>
</protein>
<dbReference type="EMBL" id="CAJPWZ010000184">
    <property type="protein sequence ID" value="CAG2187770.1"/>
    <property type="molecule type" value="Genomic_DNA"/>
</dbReference>
<evidence type="ECO:0000256" key="2">
    <source>
        <dbReference type="SAM" id="MobiDB-lite"/>
    </source>
</evidence>
<feature type="coiled-coil region" evidence="1">
    <location>
        <begin position="100"/>
        <end position="127"/>
    </location>
</feature>
<sequence>MVERNQQEQEGLDNNRQPQESKRTSDTSENNIRRKRVKWPNNKSKSEWQQFDEDVDAILNTTLAGNIDRKIELMTSFIYNIGMDRFGADEKEVVRREDQKNRRESKIAKMRKDLRQLKKRYNQASEDEKPALSELRDTIRKKLKITRRAERTRKRRKNRESKSSIYSRSFPIYIKIFGEERIRTTES</sequence>
<comment type="caution">
    <text evidence="3">The sequence shown here is derived from an EMBL/GenBank/DDBJ whole genome shotgun (WGS) entry which is preliminary data.</text>
</comment>
<dbReference type="OrthoDB" id="6133594at2759"/>
<dbReference type="AlphaFoldDB" id="A0A8S3PVP6"/>
<evidence type="ECO:0000313" key="4">
    <source>
        <dbReference type="Proteomes" id="UP000683360"/>
    </source>
</evidence>
<name>A0A8S3PVP6_MYTED</name>
<keyword evidence="4" id="KW-1185">Reference proteome</keyword>
<feature type="region of interest" description="Disordered" evidence="2">
    <location>
        <begin position="1"/>
        <end position="46"/>
    </location>
</feature>
<feature type="compositionally biased region" description="Polar residues" evidence="2">
    <location>
        <begin position="8"/>
        <end position="18"/>
    </location>
</feature>
<evidence type="ECO:0000313" key="3">
    <source>
        <dbReference type="EMBL" id="CAG2187770.1"/>
    </source>
</evidence>
<proteinExistence type="predicted"/>
<reference evidence="3" key="1">
    <citation type="submission" date="2021-03" db="EMBL/GenBank/DDBJ databases">
        <authorList>
            <person name="Bekaert M."/>
        </authorList>
    </citation>
    <scope>NUCLEOTIDE SEQUENCE</scope>
</reference>
<accession>A0A8S3PVP6</accession>